<proteinExistence type="predicted"/>
<sequence length="84" mass="8997">MWDERECFARSFINAIACMLGGLGVTIATLSVASGSPALFASFLRFLGGLGAVVLVYAIVVGGPAIVVREVVRWMGRRLRRPEA</sequence>
<reference evidence="2 3" key="1">
    <citation type="submission" date="2019-02" db="EMBL/GenBank/DDBJ databases">
        <title>Deep-cultivation of Planctomycetes and their phenomic and genomic characterization uncovers novel biology.</title>
        <authorList>
            <person name="Wiegand S."/>
            <person name="Jogler M."/>
            <person name="Boedeker C."/>
            <person name="Pinto D."/>
            <person name="Vollmers J."/>
            <person name="Rivas-Marin E."/>
            <person name="Kohn T."/>
            <person name="Peeters S.H."/>
            <person name="Heuer A."/>
            <person name="Rast P."/>
            <person name="Oberbeckmann S."/>
            <person name="Bunk B."/>
            <person name="Jeske O."/>
            <person name="Meyerdierks A."/>
            <person name="Storesund J.E."/>
            <person name="Kallscheuer N."/>
            <person name="Luecker S."/>
            <person name="Lage O.M."/>
            <person name="Pohl T."/>
            <person name="Merkel B.J."/>
            <person name="Hornburger P."/>
            <person name="Mueller R.-W."/>
            <person name="Bruemmer F."/>
            <person name="Labrenz M."/>
            <person name="Spormann A.M."/>
            <person name="Op den Camp H."/>
            <person name="Overmann J."/>
            <person name="Amann R."/>
            <person name="Jetten M.S.M."/>
            <person name="Mascher T."/>
            <person name="Medema M.H."/>
            <person name="Devos D.P."/>
            <person name="Kaster A.-K."/>
            <person name="Ovreas L."/>
            <person name="Rohde M."/>
            <person name="Galperin M.Y."/>
            <person name="Jogler C."/>
        </authorList>
    </citation>
    <scope>NUCLEOTIDE SEQUENCE [LARGE SCALE GENOMIC DNA]</scope>
    <source>
        <strain evidence="2 3">ElP</strain>
    </source>
</reference>
<keyword evidence="1" id="KW-0472">Membrane</keyword>
<feature type="transmembrane region" description="Helical" evidence="1">
    <location>
        <begin position="46"/>
        <end position="68"/>
    </location>
</feature>
<dbReference type="Proteomes" id="UP000317835">
    <property type="component" value="Chromosome"/>
</dbReference>
<dbReference type="EMBL" id="CP036426">
    <property type="protein sequence ID" value="QDV34139.1"/>
    <property type="molecule type" value="Genomic_DNA"/>
</dbReference>
<dbReference type="KEGG" id="tpla:ElP_20220"/>
<keyword evidence="3" id="KW-1185">Reference proteome</keyword>
<keyword evidence="1" id="KW-1133">Transmembrane helix</keyword>
<evidence type="ECO:0000313" key="3">
    <source>
        <dbReference type="Proteomes" id="UP000317835"/>
    </source>
</evidence>
<dbReference type="AlphaFoldDB" id="A0A518GZY0"/>
<dbReference type="RefSeq" id="WP_145268814.1">
    <property type="nucleotide sequence ID" value="NZ_CP036426.1"/>
</dbReference>
<organism evidence="2 3">
    <name type="scientific">Tautonia plasticadhaerens</name>
    <dbReference type="NCBI Taxonomy" id="2527974"/>
    <lineage>
        <taxon>Bacteria</taxon>
        <taxon>Pseudomonadati</taxon>
        <taxon>Planctomycetota</taxon>
        <taxon>Planctomycetia</taxon>
        <taxon>Isosphaerales</taxon>
        <taxon>Isosphaeraceae</taxon>
        <taxon>Tautonia</taxon>
    </lineage>
</organism>
<keyword evidence="1" id="KW-0812">Transmembrane</keyword>
<feature type="transmembrane region" description="Helical" evidence="1">
    <location>
        <begin position="12"/>
        <end position="34"/>
    </location>
</feature>
<evidence type="ECO:0000313" key="2">
    <source>
        <dbReference type="EMBL" id="QDV34139.1"/>
    </source>
</evidence>
<name>A0A518GZY0_9BACT</name>
<accession>A0A518GZY0</accession>
<protein>
    <submittedName>
        <fullName evidence="2">Uncharacterized protein</fullName>
    </submittedName>
</protein>
<evidence type="ECO:0000256" key="1">
    <source>
        <dbReference type="SAM" id="Phobius"/>
    </source>
</evidence>
<gene>
    <name evidence="2" type="ORF">ElP_20220</name>
</gene>